<dbReference type="Proteomes" id="UP000886653">
    <property type="component" value="Unassembled WGS sequence"/>
</dbReference>
<gene>
    <name evidence="1" type="ORF">CROQUDRAFT_17592</name>
</gene>
<proteinExistence type="predicted"/>
<protein>
    <submittedName>
        <fullName evidence="1">Uncharacterized protein</fullName>
    </submittedName>
</protein>
<comment type="caution">
    <text evidence="1">The sequence shown here is derived from an EMBL/GenBank/DDBJ whole genome shotgun (WGS) entry which is preliminary data.</text>
</comment>
<keyword evidence="2" id="KW-1185">Reference proteome</keyword>
<organism evidence="1 2">
    <name type="scientific">Cronartium quercuum f. sp. fusiforme G11</name>
    <dbReference type="NCBI Taxonomy" id="708437"/>
    <lineage>
        <taxon>Eukaryota</taxon>
        <taxon>Fungi</taxon>
        <taxon>Dikarya</taxon>
        <taxon>Basidiomycota</taxon>
        <taxon>Pucciniomycotina</taxon>
        <taxon>Pucciniomycetes</taxon>
        <taxon>Pucciniales</taxon>
        <taxon>Coleosporiaceae</taxon>
        <taxon>Cronartium</taxon>
    </lineage>
</organism>
<dbReference type="OrthoDB" id="10022108at2759"/>
<feature type="non-terminal residue" evidence="1">
    <location>
        <position position="1"/>
    </location>
</feature>
<evidence type="ECO:0000313" key="2">
    <source>
        <dbReference type="Proteomes" id="UP000886653"/>
    </source>
</evidence>
<evidence type="ECO:0000313" key="1">
    <source>
        <dbReference type="EMBL" id="KAG0143494.1"/>
    </source>
</evidence>
<sequence length="222" mass="24772">PMSVIVRTYKKGPTPFAGMTRDEIVEKINLELSEMNAEIAGQAIQVLDMHYSSSGDAYILTTSTEAASWLREHRHEWAPKVDSKIKVTPMNHFVNLKGFPPKRHVNSGAFLESLYESNQNFEEGDLKKVCMYRNEEGTRVILLLTRNKEIANWIVKNGVRSLGVSLQGEHHQRSLMQCSKCLRLGHSNKVCQNEPLCAACGGGHPSAECLEPVPTTPTCYAC</sequence>
<feature type="non-terminal residue" evidence="1">
    <location>
        <position position="222"/>
    </location>
</feature>
<accession>A0A9P6NG37</accession>
<dbReference type="AlphaFoldDB" id="A0A9P6NG37"/>
<reference evidence="1" key="1">
    <citation type="submission" date="2013-11" db="EMBL/GenBank/DDBJ databases">
        <title>Genome sequence of the fusiform rust pathogen reveals effectors for host alternation and coevolution with pine.</title>
        <authorList>
            <consortium name="DOE Joint Genome Institute"/>
            <person name="Smith K."/>
            <person name="Pendleton A."/>
            <person name="Kubisiak T."/>
            <person name="Anderson C."/>
            <person name="Salamov A."/>
            <person name="Aerts A."/>
            <person name="Riley R."/>
            <person name="Clum A."/>
            <person name="Lindquist E."/>
            <person name="Ence D."/>
            <person name="Campbell M."/>
            <person name="Kronenberg Z."/>
            <person name="Feau N."/>
            <person name="Dhillon B."/>
            <person name="Hamelin R."/>
            <person name="Burleigh J."/>
            <person name="Smith J."/>
            <person name="Yandell M."/>
            <person name="Nelson C."/>
            <person name="Grigoriev I."/>
            <person name="Davis J."/>
        </authorList>
    </citation>
    <scope>NUCLEOTIDE SEQUENCE</scope>
    <source>
        <strain evidence="1">G11</strain>
    </source>
</reference>
<name>A0A9P6NG37_9BASI</name>
<dbReference type="EMBL" id="MU167317">
    <property type="protein sequence ID" value="KAG0143494.1"/>
    <property type="molecule type" value="Genomic_DNA"/>
</dbReference>